<feature type="modified residue" description="4-aspartylphosphate" evidence="4">
    <location>
        <position position="57"/>
    </location>
</feature>
<keyword evidence="3" id="KW-0804">Transcription</keyword>
<keyword evidence="4" id="KW-0597">Phosphoprotein</keyword>
<gene>
    <name evidence="7" type="ORF">A6D6_03747</name>
</gene>
<dbReference type="SMART" id="SM00448">
    <property type="entry name" value="REC"/>
    <property type="match status" value="1"/>
</dbReference>
<dbReference type="Pfam" id="PF12833">
    <property type="entry name" value="HTH_18"/>
    <property type="match status" value="1"/>
</dbReference>
<dbReference type="InterPro" id="IPR011006">
    <property type="entry name" value="CheY-like_superfamily"/>
</dbReference>
<accession>A0ABQ6Y3G4</accession>
<evidence type="ECO:0000256" key="1">
    <source>
        <dbReference type="ARBA" id="ARBA00023015"/>
    </source>
</evidence>
<dbReference type="Pfam" id="PF00072">
    <property type="entry name" value="Response_reg"/>
    <property type="match status" value="1"/>
</dbReference>
<dbReference type="RefSeq" id="WP_159661577.1">
    <property type="nucleotide sequence ID" value="NZ_AQPF01000052.1"/>
</dbReference>
<dbReference type="SMART" id="SM00342">
    <property type="entry name" value="HTH_ARAC"/>
    <property type="match status" value="1"/>
</dbReference>
<dbReference type="SUPFAM" id="SSF46689">
    <property type="entry name" value="Homeodomain-like"/>
    <property type="match status" value="2"/>
</dbReference>
<evidence type="ECO:0000313" key="8">
    <source>
        <dbReference type="Proteomes" id="UP000771797"/>
    </source>
</evidence>
<dbReference type="InterPro" id="IPR001789">
    <property type="entry name" value="Sig_transdc_resp-reg_receiver"/>
</dbReference>
<dbReference type="InterPro" id="IPR009057">
    <property type="entry name" value="Homeodomain-like_sf"/>
</dbReference>
<keyword evidence="2" id="KW-0238">DNA-binding</keyword>
<dbReference type="Proteomes" id="UP000771797">
    <property type="component" value="Unassembled WGS sequence"/>
</dbReference>
<dbReference type="PRINTS" id="PR00032">
    <property type="entry name" value="HTHARAC"/>
</dbReference>
<dbReference type="SUPFAM" id="SSF52172">
    <property type="entry name" value="CheY-like"/>
    <property type="match status" value="1"/>
</dbReference>
<proteinExistence type="predicted"/>
<dbReference type="Gene3D" id="1.10.10.60">
    <property type="entry name" value="Homeodomain-like"/>
    <property type="match status" value="2"/>
</dbReference>
<sequence length="258" mass="28899">MTSLKGKRILIVDDNEADRVLVSTHLRRLGCQPYQAQDGVDAVNKARLLVPDLILMDTKMPECDGYTACKILVGDPITAHVPVLFLSDFSNAEHRIRGLLAGAVDYIGKPCDFDEVRLRLMIHLRAASNDDDTQDETASEQPPGIDDLVFQSARAHLLRSIRTPPSLDDLARRVGTNRKRLNQAFKQCAGTTVYEYLREERMQEARRLLYQATMPVALIAEELGFSSSANFATAFKKRFGTSPFRFRQESARSNGTIL</sequence>
<name>A0ABQ6Y3G4_9GAMM</name>
<evidence type="ECO:0000256" key="2">
    <source>
        <dbReference type="ARBA" id="ARBA00023125"/>
    </source>
</evidence>
<dbReference type="InterPro" id="IPR020449">
    <property type="entry name" value="Tscrpt_reg_AraC-type_HTH"/>
</dbReference>
<dbReference type="PROSITE" id="PS50110">
    <property type="entry name" value="RESPONSE_REGULATORY"/>
    <property type="match status" value="1"/>
</dbReference>
<evidence type="ECO:0000259" key="6">
    <source>
        <dbReference type="PROSITE" id="PS50110"/>
    </source>
</evidence>
<comment type="caution">
    <text evidence="7">The sequence shown here is derived from an EMBL/GenBank/DDBJ whole genome shotgun (WGS) entry which is preliminary data.</text>
</comment>
<dbReference type="InterPro" id="IPR053142">
    <property type="entry name" value="PchR_regulatory_protein"/>
</dbReference>
<keyword evidence="1" id="KW-0805">Transcription regulation</keyword>
<keyword evidence="8" id="KW-1185">Reference proteome</keyword>
<dbReference type="InterPro" id="IPR018060">
    <property type="entry name" value="HTH_AraC"/>
</dbReference>
<feature type="domain" description="HTH araC/xylS-type" evidence="5">
    <location>
        <begin position="151"/>
        <end position="249"/>
    </location>
</feature>
<evidence type="ECO:0000256" key="4">
    <source>
        <dbReference type="PROSITE-ProRule" id="PRU00169"/>
    </source>
</evidence>
<protein>
    <submittedName>
        <fullName evidence="7">AraC family transcriptional regulator</fullName>
    </submittedName>
</protein>
<evidence type="ECO:0000259" key="5">
    <source>
        <dbReference type="PROSITE" id="PS01124"/>
    </source>
</evidence>
<dbReference type="PANTHER" id="PTHR47893:SF1">
    <property type="entry name" value="REGULATORY PROTEIN PCHR"/>
    <property type="match status" value="1"/>
</dbReference>
<organism evidence="7 8">
    <name type="scientific">Alcanivorax xiamenensis</name>
    <dbReference type="NCBI Taxonomy" id="1177156"/>
    <lineage>
        <taxon>Bacteria</taxon>
        <taxon>Pseudomonadati</taxon>
        <taxon>Pseudomonadota</taxon>
        <taxon>Gammaproteobacteria</taxon>
        <taxon>Oceanospirillales</taxon>
        <taxon>Alcanivoracaceae</taxon>
        <taxon>Alcanivorax</taxon>
    </lineage>
</organism>
<evidence type="ECO:0000313" key="7">
    <source>
        <dbReference type="EMBL" id="KAF0803371.1"/>
    </source>
</evidence>
<feature type="domain" description="Response regulatory" evidence="6">
    <location>
        <begin position="8"/>
        <end position="124"/>
    </location>
</feature>
<reference evidence="7 8" key="1">
    <citation type="submission" date="2012-09" db="EMBL/GenBank/DDBJ databases">
        <title>Genome Sequence of alkane-degrading Bacterium Alcanivorax sp. 6-D-6.</title>
        <authorList>
            <person name="Lai Q."/>
            <person name="Shao Z."/>
        </authorList>
    </citation>
    <scope>NUCLEOTIDE SEQUENCE [LARGE SCALE GENOMIC DNA]</scope>
    <source>
        <strain evidence="7 8">6-D-6</strain>
    </source>
</reference>
<dbReference type="PANTHER" id="PTHR47893">
    <property type="entry name" value="REGULATORY PROTEIN PCHR"/>
    <property type="match status" value="1"/>
</dbReference>
<dbReference type="PROSITE" id="PS01124">
    <property type="entry name" value="HTH_ARAC_FAMILY_2"/>
    <property type="match status" value="1"/>
</dbReference>
<dbReference type="Gene3D" id="3.40.50.2300">
    <property type="match status" value="1"/>
</dbReference>
<evidence type="ECO:0000256" key="3">
    <source>
        <dbReference type="ARBA" id="ARBA00023163"/>
    </source>
</evidence>
<dbReference type="EMBL" id="AQPF01000052">
    <property type="protein sequence ID" value="KAF0803371.1"/>
    <property type="molecule type" value="Genomic_DNA"/>
</dbReference>